<evidence type="ECO:0000313" key="9">
    <source>
        <dbReference type="EMBL" id="GAA1773003.1"/>
    </source>
</evidence>
<keyword evidence="2 7" id="KW-0645">Protease</keyword>
<name>A0ABN2L558_9ACTN</name>
<evidence type="ECO:0000256" key="4">
    <source>
        <dbReference type="ARBA" id="ARBA00022801"/>
    </source>
</evidence>
<dbReference type="EMBL" id="BAAALS010000034">
    <property type="protein sequence ID" value="GAA1773003.1"/>
    <property type="molecule type" value="Genomic_DNA"/>
</dbReference>
<dbReference type="InterPro" id="IPR001567">
    <property type="entry name" value="Pept_M3A_M3B_dom"/>
</dbReference>
<dbReference type="InterPro" id="IPR024079">
    <property type="entry name" value="MetalloPept_cat_dom_sf"/>
</dbReference>
<keyword evidence="6 7" id="KW-0482">Metalloprotease</keyword>
<keyword evidence="3 7" id="KW-0479">Metal-binding</keyword>
<reference evidence="9 10" key="1">
    <citation type="journal article" date="2019" name="Int. J. Syst. Evol. Microbiol.">
        <title>The Global Catalogue of Microorganisms (GCM) 10K type strain sequencing project: providing services to taxonomists for standard genome sequencing and annotation.</title>
        <authorList>
            <consortium name="The Broad Institute Genomics Platform"/>
            <consortium name="The Broad Institute Genome Sequencing Center for Infectious Disease"/>
            <person name="Wu L."/>
            <person name="Ma J."/>
        </authorList>
    </citation>
    <scope>NUCLEOTIDE SEQUENCE [LARGE SCALE GENOMIC DNA]</scope>
    <source>
        <strain evidence="9 10">JCM 13249</strain>
    </source>
</reference>
<dbReference type="PANTHER" id="PTHR11804:SF84">
    <property type="entry name" value="SACCHAROLYSIN"/>
    <property type="match status" value="1"/>
</dbReference>
<accession>A0ABN2L558</accession>
<evidence type="ECO:0000256" key="1">
    <source>
        <dbReference type="ARBA" id="ARBA00006040"/>
    </source>
</evidence>
<dbReference type="Gene3D" id="1.10.1370.10">
    <property type="entry name" value="Neurolysin, domain 3"/>
    <property type="match status" value="1"/>
</dbReference>
<sequence>MSVDFEAARLASGTPDELAKATEAAIATARGGIERFKKATGDAAELLDIFDEANAALGNLRELAGMIAKAHPDKAVRDAADEAEQELDKVATDISLDREVYEALAAIDVSGLDAATRHWVAKTLREFRRAGVDRDDATRARVRELQEELVGIGQDFDRNIRSDTRTATLPPSALAGLPDDYVRAHPPGEDGLVRVTTEYPDVIPFLTYATDAGAREQLWRLFQLRGHPDNIEVLDRLIERRHELATLLGYPSWAQYVTENKMIGSADAAGDFIDRIAAVAADRLRADLATLLERKRADDPAATAVDPWDNSFLQDRVKAERFAFDSQAMRPYFEYGRVKAGLMDLTERLFGVSFTRRQDAPVWHPDVEAYDVSRGGELIGRIFLDMHPRADKYNHAAMFTMVNGKAGVRIPECALLCNLPQPGDDPALLQHDEVSTFFHEFGHLVHHIFAGHTRWSGMGGISTEWDFVEAPSQLLEEWTLDAPTLATFAVHYKTGEPIPAQMVEKLRAAEEFGKGIFVRQQMFYAAVSLELYRRDPQTFDVAELKRELQARYAPFPEVPGTWFHLSFGHLDGYSAIYYTYMWSLVIAKDLFTVFKREGLLDEETAARYRDAVLAPGGSAPAAELVRKFLGRDYTFDAYQAWLNS</sequence>
<comment type="cofactor">
    <cofactor evidence="7">
        <name>Zn(2+)</name>
        <dbReference type="ChEBI" id="CHEBI:29105"/>
    </cofactor>
    <text evidence="7">Binds 1 zinc ion.</text>
</comment>
<gene>
    <name evidence="9" type="ORF">GCM10009681_50680</name>
</gene>
<dbReference type="Proteomes" id="UP001500655">
    <property type="component" value="Unassembled WGS sequence"/>
</dbReference>
<evidence type="ECO:0000256" key="3">
    <source>
        <dbReference type="ARBA" id="ARBA00022723"/>
    </source>
</evidence>
<protein>
    <submittedName>
        <fullName evidence="9">M3 family metallopeptidase</fullName>
    </submittedName>
</protein>
<dbReference type="SUPFAM" id="SSF55486">
    <property type="entry name" value="Metalloproteases ('zincins'), catalytic domain"/>
    <property type="match status" value="1"/>
</dbReference>
<dbReference type="InterPro" id="IPR024077">
    <property type="entry name" value="Neurolysin/TOP_dom2"/>
</dbReference>
<dbReference type="PANTHER" id="PTHR11804">
    <property type="entry name" value="PROTEASE M3 THIMET OLIGOPEPTIDASE-RELATED"/>
    <property type="match status" value="1"/>
</dbReference>
<dbReference type="RefSeq" id="WP_344087127.1">
    <property type="nucleotide sequence ID" value="NZ_BAAALS010000034.1"/>
</dbReference>
<dbReference type="Pfam" id="PF01432">
    <property type="entry name" value="Peptidase_M3"/>
    <property type="match status" value="1"/>
</dbReference>
<evidence type="ECO:0000259" key="8">
    <source>
        <dbReference type="Pfam" id="PF01432"/>
    </source>
</evidence>
<feature type="domain" description="Peptidase M3A/M3B catalytic" evidence="8">
    <location>
        <begin position="205"/>
        <end position="640"/>
    </location>
</feature>
<dbReference type="Gene3D" id="3.40.390.10">
    <property type="entry name" value="Collagenase (Catalytic Domain)"/>
    <property type="match status" value="1"/>
</dbReference>
<proteinExistence type="inferred from homology"/>
<organism evidence="9 10">
    <name type="scientific">Luedemannella helvata</name>
    <dbReference type="NCBI Taxonomy" id="349315"/>
    <lineage>
        <taxon>Bacteria</taxon>
        <taxon>Bacillati</taxon>
        <taxon>Actinomycetota</taxon>
        <taxon>Actinomycetes</taxon>
        <taxon>Micromonosporales</taxon>
        <taxon>Micromonosporaceae</taxon>
        <taxon>Luedemannella</taxon>
    </lineage>
</organism>
<dbReference type="Gene3D" id="1.20.1050.40">
    <property type="entry name" value="Endopeptidase. Chain P, domain 1"/>
    <property type="match status" value="1"/>
</dbReference>
<dbReference type="CDD" id="cd06455">
    <property type="entry name" value="M3A_TOP"/>
    <property type="match status" value="1"/>
</dbReference>
<keyword evidence="10" id="KW-1185">Reference proteome</keyword>
<keyword evidence="5 7" id="KW-0862">Zinc</keyword>
<evidence type="ECO:0000256" key="7">
    <source>
        <dbReference type="RuleBase" id="RU003435"/>
    </source>
</evidence>
<comment type="similarity">
    <text evidence="1 7">Belongs to the peptidase M3 family.</text>
</comment>
<evidence type="ECO:0000256" key="2">
    <source>
        <dbReference type="ARBA" id="ARBA00022670"/>
    </source>
</evidence>
<evidence type="ECO:0000256" key="5">
    <source>
        <dbReference type="ARBA" id="ARBA00022833"/>
    </source>
</evidence>
<dbReference type="InterPro" id="IPR045090">
    <property type="entry name" value="Pept_M3A_M3B"/>
</dbReference>
<comment type="caution">
    <text evidence="9">The sequence shown here is derived from an EMBL/GenBank/DDBJ whole genome shotgun (WGS) entry which is preliminary data.</text>
</comment>
<evidence type="ECO:0000313" key="10">
    <source>
        <dbReference type="Proteomes" id="UP001500655"/>
    </source>
</evidence>
<dbReference type="InterPro" id="IPR024080">
    <property type="entry name" value="Neurolysin/TOP_N"/>
</dbReference>
<evidence type="ECO:0000256" key="6">
    <source>
        <dbReference type="ARBA" id="ARBA00023049"/>
    </source>
</evidence>
<keyword evidence="4 7" id="KW-0378">Hydrolase</keyword>